<evidence type="ECO:0000313" key="1">
    <source>
        <dbReference type="EMBL" id="OMO49330.1"/>
    </source>
</evidence>
<dbReference type="AlphaFoldDB" id="A0A1R3FUB2"/>
<reference evidence="2" key="1">
    <citation type="submission" date="2013-09" db="EMBL/GenBank/DDBJ databases">
        <title>Corchorus olitorius genome sequencing.</title>
        <authorList>
            <person name="Alam M."/>
            <person name="Haque M.S."/>
            <person name="Islam M.S."/>
            <person name="Emdad E.M."/>
            <person name="Islam M.M."/>
            <person name="Ahmed B."/>
            <person name="Halim A."/>
            <person name="Hossen Q.M.M."/>
            <person name="Hossain M.Z."/>
            <person name="Ahmed R."/>
            <person name="Khan M.M."/>
            <person name="Islam R."/>
            <person name="Rashid M.M."/>
            <person name="Khan S.A."/>
            <person name="Rahman M.S."/>
            <person name="Alam M."/>
            <person name="Yahiya A.S."/>
            <person name="Khan M.S."/>
            <person name="Azam M.S."/>
            <person name="Haque T."/>
            <person name="Lashkar M.Z.H."/>
            <person name="Akhand A.I."/>
            <person name="Morshed G."/>
            <person name="Roy S."/>
            <person name="Uddin K.S."/>
            <person name="Rabeya T."/>
            <person name="Hossain A.S."/>
            <person name="Chowdhury A."/>
            <person name="Snigdha A.R."/>
            <person name="Mortoza M.S."/>
            <person name="Matin S.A."/>
            <person name="Hoque S.M.E."/>
            <person name="Islam M.K."/>
            <person name="Roy D.K."/>
            <person name="Haider R."/>
            <person name="Moosa M.M."/>
            <person name="Elias S.M."/>
            <person name="Hasan A.M."/>
            <person name="Jahan S."/>
            <person name="Shafiuddin M."/>
            <person name="Mahmood N."/>
            <person name="Shommy N.S."/>
        </authorList>
    </citation>
    <scope>NUCLEOTIDE SEQUENCE [LARGE SCALE GENOMIC DNA]</scope>
    <source>
        <strain evidence="2">cv. O-4</strain>
    </source>
</reference>
<gene>
    <name evidence="1" type="ORF">COLO4_38598</name>
</gene>
<comment type="caution">
    <text evidence="1">The sequence shown here is derived from an EMBL/GenBank/DDBJ whole genome shotgun (WGS) entry which is preliminary data.</text>
</comment>
<accession>A0A1R3FUB2</accession>
<dbReference type="Proteomes" id="UP000187203">
    <property type="component" value="Unassembled WGS sequence"/>
</dbReference>
<protein>
    <submittedName>
        <fullName evidence="1">Coatomer subunit zeta-2</fullName>
    </submittedName>
</protein>
<dbReference type="EMBL" id="AWUE01024911">
    <property type="protein sequence ID" value="OMO49330.1"/>
    <property type="molecule type" value="Genomic_DNA"/>
</dbReference>
<evidence type="ECO:0000313" key="2">
    <source>
        <dbReference type="Proteomes" id="UP000187203"/>
    </source>
</evidence>
<dbReference type="Gene3D" id="3.30.450.60">
    <property type="match status" value="1"/>
</dbReference>
<dbReference type="STRING" id="93759.A0A1R3FUB2"/>
<sequence>MIPVDGKEGHADVCVIELGGTVGTLNLCHLLRLLVNSHIAYEENELISASVLQGLYDVVAFLLREALENLDLIFLLIDEIVDKGCGISFL</sequence>
<keyword evidence="2" id="KW-1185">Reference proteome</keyword>
<dbReference type="OrthoDB" id="10249988at2759"/>
<organism evidence="1 2">
    <name type="scientific">Corchorus olitorius</name>
    <dbReference type="NCBI Taxonomy" id="93759"/>
    <lineage>
        <taxon>Eukaryota</taxon>
        <taxon>Viridiplantae</taxon>
        <taxon>Streptophyta</taxon>
        <taxon>Embryophyta</taxon>
        <taxon>Tracheophyta</taxon>
        <taxon>Spermatophyta</taxon>
        <taxon>Magnoliopsida</taxon>
        <taxon>eudicotyledons</taxon>
        <taxon>Gunneridae</taxon>
        <taxon>Pentapetalae</taxon>
        <taxon>rosids</taxon>
        <taxon>malvids</taxon>
        <taxon>Malvales</taxon>
        <taxon>Malvaceae</taxon>
        <taxon>Grewioideae</taxon>
        <taxon>Apeibeae</taxon>
        <taxon>Corchorus</taxon>
    </lineage>
</organism>
<proteinExistence type="predicted"/>
<name>A0A1R3FUB2_9ROSI</name>